<dbReference type="OrthoDB" id="9794241at2"/>
<dbReference type="RefSeq" id="WP_135623389.1">
    <property type="nucleotide sequence ID" value="NZ_RQGD01000023.1"/>
</dbReference>
<sequence>MFSQNILPFLTELKSNHNREWFLDQKQRFQEIQNELVDFTGRLLAEIEKLCGYQKAK</sequence>
<dbReference type="Proteomes" id="UP000297693">
    <property type="component" value="Unassembled WGS sequence"/>
</dbReference>
<reference evidence="1" key="1">
    <citation type="journal article" date="2019" name="PLoS Negl. Trop. Dis.">
        <title>Revisiting the worldwide diversity of Leptospira species in the environment.</title>
        <authorList>
            <person name="Vincent A.T."/>
            <person name="Schiettekatte O."/>
            <person name="Bourhy P."/>
            <person name="Veyrier F.J."/>
            <person name="Picardeau M."/>
        </authorList>
    </citation>
    <scope>NUCLEOTIDE SEQUENCE [LARGE SCALE GENOMIC DNA]</scope>
    <source>
        <strain evidence="1">201702476</strain>
    </source>
</reference>
<dbReference type="InterPro" id="IPR012808">
    <property type="entry name" value="CHP02453"/>
</dbReference>
<proteinExistence type="predicted"/>
<comment type="caution">
    <text evidence="1">The sequence shown here is derived from an EMBL/GenBank/DDBJ whole genome shotgun (WGS) entry which is preliminary data.</text>
</comment>
<gene>
    <name evidence="1" type="ORF">EHQ58_08115</name>
</gene>
<keyword evidence="2" id="KW-1185">Reference proteome</keyword>
<accession>A0A4R9K422</accession>
<name>A0A4R9K422_9LEPT</name>
<dbReference type="EMBL" id="RQGD01000023">
    <property type="protein sequence ID" value="TGL59700.1"/>
    <property type="molecule type" value="Genomic_DNA"/>
</dbReference>
<dbReference type="Pfam" id="PF09365">
    <property type="entry name" value="DUF2461"/>
    <property type="match status" value="1"/>
</dbReference>
<protein>
    <submittedName>
        <fullName evidence="1">DUF2461 family protein</fullName>
    </submittedName>
</protein>
<evidence type="ECO:0000313" key="2">
    <source>
        <dbReference type="Proteomes" id="UP000297693"/>
    </source>
</evidence>
<organism evidence="1 2">
    <name type="scientific">Leptospira ognonensis</name>
    <dbReference type="NCBI Taxonomy" id="2484945"/>
    <lineage>
        <taxon>Bacteria</taxon>
        <taxon>Pseudomonadati</taxon>
        <taxon>Spirochaetota</taxon>
        <taxon>Spirochaetia</taxon>
        <taxon>Leptospirales</taxon>
        <taxon>Leptospiraceae</taxon>
        <taxon>Leptospira</taxon>
    </lineage>
</organism>
<dbReference type="AlphaFoldDB" id="A0A4R9K422"/>
<evidence type="ECO:0000313" key="1">
    <source>
        <dbReference type="EMBL" id="TGL59700.1"/>
    </source>
</evidence>